<dbReference type="NCBIfam" id="NF005996">
    <property type="entry name" value="PRK08123.1"/>
    <property type="match status" value="1"/>
</dbReference>
<comment type="caution">
    <text evidence="3">The sequence shown here is derived from an EMBL/GenBank/DDBJ whole genome shotgun (WGS) entry which is preliminary data.</text>
</comment>
<comment type="catalytic activity">
    <reaction evidence="2">
        <text>L-histidinol phosphate + H2O = L-histidinol + phosphate</text>
        <dbReference type="Rhea" id="RHEA:14465"/>
        <dbReference type="ChEBI" id="CHEBI:15377"/>
        <dbReference type="ChEBI" id="CHEBI:43474"/>
        <dbReference type="ChEBI" id="CHEBI:57699"/>
        <dbReference type="ChEBI" id="CHEBI:57980"/>
        <dbReference type="EC" id="3.1.3.15"/>
    </reaction>
</comment>
<dbReference type="GO" id="GO:0000105">
    <property type="term" value="P:L-histidine biosynthetic process"/>
    <property type="evidence" value="ECO:0007669"/>
    <property type="project" value="UniProtKB-UniRule"/>
</dbReference>
<dbReference type="SUPFAM" id="SSF89550">
    <property type="entry name" value="PHP domain-like"/>
    <property type="match status" value="1"/>
</dbReference>
<dbReference type="NCBIfam" id="TIGR01856">
    <property type="entry name" value="hisJ_fam"/>
    <property type="match status" value="1"/>
</dbReference>
<dbReference type="Proteomes" id="UP000051166">
    <property type="component" value="Unassembled WGS sequence"/>
</dbReference>
<comment type="pathway">
    <text evidence="2">Amino-acid biosynthesis; L-histidine biosynthesis; L-histidine from 5-phospho-alpha-D-ribose 1-diphosphate: step 8/9.</text>
</comment>
<comment type="similarity">
    <text evidence="2">Belongs to the PHP hydrolase family. HisK subfamily.</text>
</comment>
<gene>
    <name evidence="3" type="ORF">FD50_GL001900</name>
</gene>
<evidence type="ECO:0000256" key="1">
    <source>
        <dbReference type="ARBA" id="ARBA00022801"/>
    </source>
</evidence>
<dbReference type="GO" id="GO:0004401">
    <property type="term" value="F:histidinol-phosphatase activity"/>
    <property type="evidence" value="ECO:0007669"/>
    <property type="project" value="UniProtKB-UniRule"/>
</dbReference>
<evidence type="ECO:0000256" key="2">
    <source>
        <dbReference type="RuleBase" id="RU366003"/>
    </source>
</evidence>
<organism evidence="3 4">
    <name type="scientific">Liquorilactobacillus satsumensis DSM 16230 = JCM 12392</name>
    <dbReference type="NCBI Taxonomy" id="1423801"/>
    <lineage>
        <taxon>Bacteria</taxon>
        <taxon>Bacillati</taxon>
        <taxon>Bacillota</taxon>
        <taxon>Bacilli</taxon>
        <taxon>Lactobacillales</taxon>
        <taxon>Lactobacillaceae</taxon>
        <taxon>Liquorilactobacillus</taxon>
    </lineage>
</organism>
<keyword evidence="4" id="KW-1185">Reference proteome</keyword>
<name>A0A0R1UUV7_9LACO</name>
<keyword evidence="2" id="KW-0368">Histidine biosynthesis</keyword>
<dbReference type="PANTHER" id="PTHR21039">
    <property type="entry name" value="HISTIDINOL PHOSPHATASE-RELATED"/>
    <property type="match status" value="1"/>
</dbReference>
<dbReference type="AlphaFoldDB" id="A0A0R1UUV7"/>
<dbReference type="InterPro" id="IPR016195">
    <property type="entry name" value="Pol/histidinol_Pase-like"/>
</dbReference>
<evidence type="ECO:0000313" key="3">
    <source>
        <dbReference type="EMBL" id="KRL96956.1"/>
    </source>
</evidence>
<dbReference type="PANTHER" id="PTHR21039:SF0">
    <property type="entry name" value="HISTIDINOL-PHOSPHATASE"/>
    <property type="match status" value="1"/>
</dbReference>
<dbReference type="UniPathway" id="UPA00031">
    <property type="reaction ID" value="UER00013"/>
</dbReference>
<dbReference type="GO" id="GO:0005737">
    <property type="term" value="C:cytoplasm"/>
    <property type="evidence" value="ECO:0007669"/>
    <property type="project" value="TreeGrafter"/>
</dbReference>
<dbReference type="InterPro" id="IPR010140">
    <property type="entry name" value="Histidinol_P_phosphatase_HisJ"/>
</dbReference>
<dbReference type="EC" id="3.1.3.15" evidence="2"/>
<dbReference type="STRING" id="1423801.FD50_GL001900"/>
<dbReference type="EMBL" id="AZFQ01000054">
    <property type="protein sequence ID" value="KRL96956.1"/>
    <property type="molecule type" value="Genomic_DNA"/>
</dbReference>
<dbReference type="PATRIC" id="fig|1423801.4.peg.1941"/>
<sequence>MPPAFYKDAQGSRHAIYTAAMRSHELPAYLEKMRYLKTKYEEQIKILVGFEVDYFERYREWTASKLLEFGAEIDDAILSVHFLPTKTGLRAIDDSYTDFCAGVLAEYQTPVGVANAYLTTVLNAIRWETINKPVRYGHITLYRKWRNEFSPTVLWQDQTTANLQSKILEIIAQKGDLLDCNMSGLARQSQTEPSPSLELIKAAQKKHIPLVYGADAHAVAAVAQAFDYYIQKKMYL</sequence>
<evidence type="ECO:0000313" key="4">
    <source>
        <dbReference type="Proteomes" id="UP000051166"/>
    </source>
</evidence>
<dbReference type="Gene3D" id="3.20.20.140">
    <property type="entry name" value="Metal-dependent hydrolases"/>
    <property type="match status" value="1"/>
</dbReference>
<proteinExistence type="inferred from homology"/>
<keyword evidence="1 2" id="KW-0378">Hydrolase</keyword>
<accession>A0A0R1UUV7</accession>
<protein>
    <recommendedName>
        <fullName evidence="2">Histidinol-phosphatase</fullName>
        <shortName evidence="2">HolPase</shortName>
        <ecNumber evidence="2">3.1.3.15</ecNumber>
    </recommendedName>
</protein>
<keyword evidence="2" id="KW-0028">Amino-acid biosynthesis</keyword>
<reference evidence="3 4" key="1">
    <citation type="journal article" date="2015" name="Genome Announc.">
        <title>Expanding the biotechnology potential of lactobacilli through comparative genomics of 213 strains and associated genera.</title>
        <authorList>
            <person name="Sun Z."/>
            <person name="Harris H.M."/>
            <person name="McCann A."/>
            <person name="Guo C."/>
            <person name="Argimon S."/>
            <person name="Zhang W."/>
            <person name="Yang X."/>
            <person name="Jeffery I.B."/>
            <person name="Cooney J.C."/>
            <person name="Kagawa T.F."/>
            <person name="Liu W."/>
            <person name="Song Y."/>
            <person name="Salvetti E."/>
            <person name="Wrobel A."/>
            <person name="Rasinkangas P."/>
            <person name="Parkhill J."/>
            <person name="Rea M.C."/>
            <person name="O'Sullivan O."/>
            <person name="Ritari J."/>
            <person name="Douillard F.P."/>
            <person name="Paul Ross R."/>
            <person name="Yang R."/>
            <person name="Briner A.E."/>
            <person name="Felis G.E."/>
            <person name="de Vos W.M."/>
            <person name="Barrangou R."/>
            <person name="Klaenhammer T.R."/>
            <person name="Caufield P.W."/>
            <person name="Cui Y."/>
            <person name="Zhang H."/>
            <person name="O'Toole P.W."/>
        </authorList>
    </citation>
    <scope>NUCLEOTIDE SEQUENCE [LARGE SCALE GENOMIC DNA]</scope>
    <source>
        <strain evidence="3 4">DSM 16230</strain>
    </source>
</reference>